<evidence type="ECO:0000256" key="18">
    <source>
        <dbReference type="SAM" id="MobiDB-lite"/>
    </source>
</evidence>
<dbReference type="Pfam" id="PF00051">
    <property type="entry name" value="Kringle"/>
    <property type="match status" value="1"/>
</dbReference>
<dbReference type="PROSITE" id="PS50948">
    <property type="entry name" value="PAN"/>
    <property type="match status" value="1"/>
</dbReference>
<dbReference type="SUPFAM" id="SSF50494">
    <property type="entry name" value="Trypsin-like serine proteases"/>
    <property type="match status" value="1"/>
</dbReference>
<dbReference type="SMART" id="SM00130">
    <property type="entry name" value="KR"/>
    <property type="match status" value="1"/>
</dbReference>
<dbReference type="Gene3D" id="3.50.4.10">
    <property type="entry name" value="Hepatocyte Growth Factor"/>
    <property type="match status" value="1"/>
</dbReference>
<dbReference type="InterPro" id="IPR002557">
    <property type="entry name" value="Chitin-bd_dom"/>
</dbReference>
<dbReference type="RefSeq" id="XP_011630839.1">
    <property type="nucleotide sequence ID" value="XM_011632537.2"/>
</dbReference>
<dbReference type="SUPFAM" id="SSF57424">
    <property type="entry name" value="LDL receptor-like module"/>
    <property type="match status" value="3"/>
</dbReference>
<dbReference type="PANTHER" id="PTHR48071">
    <property type="entry name" value="SRCR DOMAIN-CONTAINING PROTEIN"/>
    <property type="match status" value="1"/>
</dbReference>
<dbReference type="CDD" id="cd00037">
    <property type="entry name" value="CLECT"/>
    <property type="match status" value="1"/>
</dbReference>
<dbReference type="PRINTS" id="PR00261">
    <property type="entry name" value="LDLRECEPTOR"/>
</dbReference>
<keyword evidence="9 16" id="KW-1015">Disulfide bond</keyword>
<evidence type="ECO:0000259" key="25">
    <source>
        <dbReference type="PROSITE" id="PS50948"/>
    </source>
</evidence>
<evidence type="ECO:0000256" key="9">
    <source>
        <dbReference type="ARBA" id="ARBA00023157"/>
    </source>
</evidence>
<dbReference type="SUPFAM" id="SSF57440">
    <property type="entry name" value="Kringle-like"/>
    <property type="match status" value="1"/>
</dbReference>
<evidence type="ECO:0000256" key="13">
    <source>
        <dbReference type="ARBA" id="ARBA00066707"/>
    </source>
</evidence>
<feature type="disulfide bond" evidence="15">
    <location>
        <begin position="1356"/>
        <end position="1374"/>
    </location>
</feature>
<feature type="compositionally biased region" description="Basic and acidic residues" evidence="18">
    <location>
        <begin position="811"/>
        <end position="829"/>
    </location>
</feature>
<evidence type="ECO:0000256" key="8">
    <source>
        <dbReference type="ARBA" id="ARBA00022825"/>
    </source>
</evidence>
<evidence type="ECO:0000256" key="7">
    <source>
        <dbReference type="ARBA" id="ARBA00022820"/>
    </source>
</evidence>
<name>A0A6I9VSR4_9HYME</name>
<evidence type="ECO:0000256" key="14">
    <source>
        <dbReference type="PROSITE-ProRule" id="PRU00121"/>
    </source>
</evidence>
<feature type="disulfide bond" evidence="16">
    <location>
        <begin position="1582"/>
        <end position="1643"/>
    </location>
</feature>
<dbReference type="PROSITE" id="PS50041">
    <property type="entry name" value="C_TYPE_LECTIN_2"/>
    <property type="match status" value="1"/>
</dbReference>
<feature type="disulfide bond" evidence="14">
    <location>
        <begin position="1189"/>
        <end position="1212"/>
    </location>
</feature>
<feature type="domain" description="C-type lectin" evidence="20">
    <location>
        <begin position="982"/>
        <end position="1117"/>
    </location>
</feature>
<feature type="region of interest" description="Disordered" evidence="18">
    <location>
        <begin position="64"/>
        <end position="92"/>
    </location>
</feature>
<organism evidence="26 27">
    <name type="scientific">Pogonomyrmex barbatus</name>
    <name type="common">red harvester ant</name>
    <dbReference type="NCBI Taxonomy" id="144034"/>
    <lineage>
        <taxon>Eukaryota</taxon>
        <taxon>Metazoa</taxon>
        <taxon>Ecdysozoa</taxon>
        <taxon>Arthropoda</taxon>
        <taxon>Hexapoda</taxon>
        <taxon>Insecta</taxon>
        <taxon>Pterygota</taxon>
        <taxon>Neoptera</taxon>
        <taxon>Endopterygota</taxon>
        <taxon>Hymenoptera</taxon>
        <taxon>Apocrita</taxon>
        <taxon>Aculeata</taxon>
        <taxon>Formicoidea</taxon>
        <taxon>Formicidae</taxon>
        <taxon>Myrmicinae</taxon>
        <taxon>Pogonomyrmex</taxon>
    </lineage>
</organism>
<feature type="chain" id="PRO_5027053157" description="limulus clotting factor C" evidence="19">
    <location>
        <begin position="24"/>
        <end position="1939"/>
    </location>
</feature>
<feature type="disulfide bond" evidence="16">
    <location>
        <begin position="1464"/>
        <end position="1474"/>
    </location>
</feature>
<keyword evidence="10" id="KW-0675">Receptor</keyword>
<dbReference type="InterPro" id="IPR013806">
    <property type="entry name" value="Kringle-like"/>
</dbReference>
<dbReference type="PROSITE" id="PS50068">
    <property type="entry name" value="LDLRA_2"/>
    <property type="match status" value="3"/>
</dbReference>
<dbReference type="Pfam" id="PF00024">
    <property type="entry name" value="PAN_1"/>
    <property type="match status" value="1"/>
</dbReference>
<feature type="domain" description="SRCR" evidence="23">
    <location>
        <begin position="1544"/>
        <end position="1644"/>
    </location>
</feature>
<evidence type="ECO:0000256" key="12">
    <source>
        <dbReference type="ARBA" id="ARBA00052079"/>
    </source>
</evidence>
<dbReference type="SMART" id="SM00473">
    <property type="entry name" value="PAN_AP"/>
    <property type="match status" value="1"/>
</dbReference>
<feature type="disulfide bond" evidence="15">
    <location>
        <begin position="1231"/>
        <end position="1243"/>
    </location>
</feature>
<dbReference type="InterPro" id="IPR003609">
    <property type="entry name" value="Pan_app"/>
</dbReference>
<evidence type="ECO:0000256" key="19">
    <source>
        <dbReference type="SAM" id="SignalP"/>
    </source>
</evidence>
<dbReference type="SMART" id="SM00034">
    <property type="entry name" value="CLECT"/>
    <property type="match status" value="1"/>
</dbReference>
<dbReference type="Gene3D" id="4.10.400.10">
    <property type="entry name" value="Low-density Lipoprotein Receptor"/>
    <property type="match status" value="3"/>
</dbReference>
<dbReference type="SMART" id="SM00192">
    <property type="entry name" value="LDLa"/>
    <property type="match status" value="3"/>
</dbReference>
<dbReference type="SMART" id="SM00020">
    <property type="entry name" value="Tryp_SPc"/>
    <property type="match status" value="1"/>
</dbReference>
<dbReference type="OrthoDB" id="6020543at2759"/>
<reference evidence="27" key="1">
    <citation type="submission" date="2025-08" db="UniProtKB">
        <authorList>
            <consortium name="RefSeq"/>
        </authorList>
    </citation>
    <scope>IDENTIFICATION</scope>
</reference>
<feature type="compositionally biased region" description="Polar residues" evidence="18">
    <location>
        <begin position="64"/>
        <end position="80"/>
    </location>
</feature>
<dbReference type="GO" id="GO:0008061">
    <property type="term" value="F:chitin binding"/>
    <property type="evidence" value="ECO:0007669"/>
    <property type="project" value="InterPro"/>
</dbReference>
<dbReference type="SUPFAM" id="SSF57414">
    <property type="entry name" value="Hairpin loop containing domain-like"/>
    <property type="match status" value="1"/>
</dbReference>
<evidence type="ECO:0000256" key="2">
    <source>
        <dbReference type="ARBA" id="ARBA00022659"/>
    </source>
</evidence>
<evidence type="ECO:0000259" key="21">
    <source>
        <dbReference type="PROSITE" id="PS50070"/>
    </source>
</evidence>
<dbReference type="Gene3D" id="2.40.10.10">
    <property type="entry name" value="Trypsin-like serine proteases"/>
    <property type="match status" value="1"/>
</dbReference>
<feature type="region of interest" description="Disordered" evidence="18">
    <location>
        <begin position="579"/>
        <end position="601"/>
    </location>
</feature>
<feature type="disulfide bond" evidence="16">
    <location>
        <begin position="938"/>
        <end position="948"/>
    </location>
</feature>
<dbReference type="SMART" id="SM00494">
    <property type="entry name" value="ChtBD2"/>
    <property type="match status" value="3"/>
</dbReference>
<evidence type="ECO:0000256" key="17">
    <source>
        <dbReference type="RuleBase" id="RU363034"/>
    </source>
</evidence>
<dbReference type="PROSITE" id="PS50070">
    <property type="entry name" value="KRINGLE_2"/>
    <property type="match status" value="1"/>
</dbReference>
<dbReference type="GO" id="GO:0042381">
    <property type="term" value="P:hemolymph coagulation"/>
    <property type="evidence" value="ECO:0007669"/>
    <property type="project" value="UniProtKB-KW"/>
</dbReference>
<evidence type="ECO:0000259" key="20">
    <source>
        <dbReference type="PROSITE" id="PS50041"/>
    </source>
</evidence>
<dbReference type="CDD" id="cd00112">
    <property type="entry name" value="LDLa"/>
    <property type="match status" value="3"/>
</dbReference>
<dbReference type="PROSITE" id="PS00134">
    <property type="entry name" value="TRYPSIN_HIS"/>
    <property type="match status" value="1"/>
</dbReference>
<feature type="domain" description="Chitin-binding type-2" evidence="24">
    <location>
        <begin position="224"/>
        <end position="281"/>
    </location>
</feature>
<dbReference type="KEGG" id="pbar:105422952"/>
<dbReference type="Pfam" id="PF00057">
    <property type="entry name" value="Ldl_recept_a"/>
    <property type="match status" value="3"/>
</dbReference>
<dbReference type="Pfam" id="PF00089">
    <property type="entry name" value="Trypsin"/>
    <property type="match status" value="1"/>
</dbReference>
<evidence type="ECO:0000256" key="6">
    <source>
        <dbReference type="ARBA" id="ARBA00022801"/>
    </source>
</evidence>
<evidence type="ECO:0000256" key="16">
    <source>
        <dbReference type="PROSITE-ProRule" id="PRU00196"/>
    </source>
</evidence>
<dbReference type="InterPro" id="IPR001190">
    <property type="entry name" value="SRCR"/>
</dbReference>
<feature type="disulfide bond" evidence="15">
    <location>
        <begin position="1250"/>
        <end position="1265"/>
    </location>
</feature>
<feature type="domain" description="Apple" evidence="25">
    <location>
        <begin position="1265"/>
        <end position="1345"/>
    </location>
</feature>
<dbReference type="PROSITE" id="PS50940">
    <property type="entry name" value="CHIT_BIND_II"/>
    <property type="match status" value="3"/>
</dbReference>
<dbReference type="GeneID" id="105422952"/>
<dbReference type="Gene3D" id="2.40.20.10">
    <property type="entry name" value="Plasminogen Kringle 4"/>
    <property type="match status" value="1"/>
</dbReference>
<dbReference type="FunFam" id="2.40.10.10:FF:000120">
    <property type="entry name" value="Putative serine protease"/>
    <property type="match status" value="1"/>
</dbReference>
<keyword evidence="5" id="KW-0677">Repeat</keyword>
<dbReference type="GO" id="GO:0004252">
    <property type="term" value="F:serine-type endopeptidase activity"/>
    <property type="evidence" value="ECO:0007669"/>
    <property type="project" value="InterPro"/>
</dbReference>
<dbReference type="EC" id="3.4.21.84" evidence="13"/>
<dbReference type="PROSITE" id="PS00135">
    <property type="entry name" value="TRYPSIN_SER"/>
    <property type="match status" value="1"/>
</dbReference>
<dbReference type="GO" id="GO:0016020">
    <property type="term" value="C:membrane"/>
    <property type="evidence" value="ECO:0007669"/>
    <property type="project" value="InterPro"/>
</dbReference>
<feature type="domain" description="Chitin-binding type-2" evidence="24">
    <location>
        <begin position="305"/>
        <end position="362"/>
    </location>
</feature>
<dbReference type="InterPro" id="IPR018114">
    <property type="entry name" value="TRYPSIN_HIS"/>
</dbReference>
<dbReference type="InterPro" id="IPR009003">
    <property type="entry name" value="Peptidase_S1_PA"/>
</dbReference>
<dbReference type="FunFam" id="3.10.250.10:FF:000007">
    <property type="entry name" value="Soluble scavenger receptor cysteine-rich domain-containing protein SSC5D"/>
    <property type="match status" value="1"/>
</dbReference>
<evidence type="ECO:0000256" key="5">
    <source>
        <dbReference type="ARBA" id="ARBA00022737"/>
    </source>
</evidence>
<dbReference type="SUPFAM" id="SSF56436">
    <property type="entry name" value="C-type lectin-like"/>
    <property type="match status" value="1"/>
</dbReference>
<evidence type="ECO:0000256" key="11">
    <source>
        <dbReference type="ARBA" id="ARBA00023180"/>
    </source>
</evidence>
<keyword evidence="4 19" id="KW-0732">Signal</keyword>
<dbReference type="InterPro" id="IPR000001">
    <property type="entry name" value="Kringle"/>
</dbReference>
<dbReference type="Pfam" id="PF00530">
    <property type="entry name" value="SRCR"/>
    <property type="match status" value="3"/>
</dbReference>
<evidence type="ECO:0000256" key="3">
    <source>
        <dbReference type="ARBA" id="ARBA00022670"/>
    </source>
</evidence>
<protein>
    <recommendedName>
        <fullName evidence="13">limulus clotting factor C</fullName>
        <ecNumber evidence="13">3.4.21.84</ecNumber>
    </recommendedName>
</protein>
<sequence>MTLCFDHFFVAFLFIYIAAFSSAIYDPRATTTKPPERRESVLPWHSTETESYVQTTLRSPKWYQSQDNVTSKPSTKNWSSWRKAPNSEIEQRTQIDTQDYISKQIPEQISQKIPEQHHNFEFDQLKQEENLKPPSEYDFTYFDKNYNHFKHESKSNENRVQFPNEIEFEYKHPPRNDETKQTHIFQNENLYEGVAIDSTKPRKENILLSQKSQHKVARYNPQLGIQCPDNNSTGQFVYPLDCKFFVNCWKGRAFVQPCAPGTHFNPDTLECDFPHKVKCYEDEFAKFKESDSEFQVNRKSQKLQEPKCPPFLTGLLPHHGDCTKFVQCAHGVTYIMNCGPETVFNPVIGICDRPENVKGCEDAFKFDKSDKFSPPNLNFGHDKAKYIEVKISCPTDFTGFLPHPETCKKFLQCTNGITYIMDCGPGTVFNPVSTVCDWPYNVPSCKTDKFGDKVHKIEDSTWVRFDRIDDHKTHNSRAYVSRPEYSTTISTVLKPTWRPFMTSQSWIPTRTTPRPLYNRYEQTVNYHNRYQSRPVEENQYQDYTSHHPEWTSSSKNFEQPSDSNYKFQNHSTRQWARDYRTGQDSQQPNHPGGSWSGDINQDRRYGHEYYLPGQHYHYHHHHHYYGSTSNPPANPSWNSSSPIATIGNRKYDHGYHEVYTSNASDGHWRPDHDHHYNHHYVEHATSSETDQKQFQPYFPTKEHNEDDTQFYSKHNKTSFYAPVDDNLPSSRRIDHDHLLPNRQDHSGTNPRLHHPGFNNTSPLVGNVFLNSDNKFAANQNGSLQNGLSSPWAGQENIVWNQHNGSRFKPNTRHDQQNQEVQTEVRTRPWHQEESPFPVYYVQPVHPLTHSKRFDHLTPISGQTVRLRNGSGPNNGYVEVQGILPGWGIVCDSRNSWTLKEAHILCRQLGYIRGAEMAWQGRNNRSNMPTWIAANTVTCHGNETRFQSCKFTHNQECRVDRDAIGVRCVSNRVAHCRKDEIPHNGHCYYLADPSSGLNHAEALDHCKQRNARLIDITNQAENNFVSEWLLQSHPKVSSIMTSGFGFATMNRSLWLWADSTHAKFKFTKWWPGWMNDTLQPPWVGSRPLCIVMKRKFPCHERPESICNTDYFFWDTEDCATTSKGHSFICKRPYDDIGCVYGKGNQYTGKANVTVLGNKCLSWADERIAHQLRINVVNEQIREKLKTHNYCRNPNPIKESRPWCFIENGEREYCDIPACGNIDSKRSMLTGQCKPKHFECTPGECIPSPWVCDGEEDCTNGADERKCIMDLNLFEKSAKHKLDGYDVEKWLNTPLKTCALRCKEADFTCRSFNHKSDGNVCLLSNSNIGLTGALKPDKEFDYYEMRERSVNCDGMYICNNHKCINQTKVCDGKNDCNDRSDESICTAENFDYSIRLAGANNSYEGRVEVKILGYWGQVCDDGFGMINADVICKELGFELGALEVRPGGFYGNLDPPTRFMVDQLKCRGNETTLRECDFNGWGVHNCQPEEAVGIVCKIAVNTCQEGYWKCDNSPTCIPTPFICDEVTDCPDHSDESPEHCDAPFELRLANGSGSLQGRVEVRHHGVWGTVCDDDFTNATAMVICRSLGYGGIAIAKKNGFFGPGQGPIWLDEVFCHGNESQLYRCEHNHWGQHNCDHNEDAGVICSPGDINNAEQSYWVNGQEHPEQNIDELLPSNCGQRAKDFNDDGGLIFQKVVHGSIAPRGTYPWQASIRVRGHSRSSHWCGAVIISPLHVLTAAHCLEGYNKGTYFVRAGDYNTDINEGTEVEANIEDYYVHEEFRKGHRMNNDIALVLLKGLGIPLGNDIMPICLPPENIEYSPGLNCTISGFGSVETGKTTQSKDLRYGWVPLLDQSICRASYVYGEGAISDGMMCAGYLDEGIDTCDGDSGGPLACYHNGAFSLYGITSWGQHCGKANRPGVYVRVAYYRRWIDKKIRESLAGR</sequence>
<dbReference type="Pfam" id="PF01607">
    <property type="entry name" value="CBM_14"/>
    <property type="match status" value="3"/>
</dbReference>
<dbReference type="Gene3D" id="3.10.250.10">
    <property type="entry name" value="SRCR-like domain"/>
    <property type="match status" value="3"/>
</dbReference>
<proteinExistence type="predicted"/>
<dbReference type="CDD" id="cd00108">
    <property type="entry name" value="KR"/>
    <property type="match status" value="1"/>
</dbReference>
<dbReference type="InterPro" id="IPR038178">
    <property type="entry name" value="Kringle_sf"/>
</dbReference>
<keyword evidence="8 17" id="KW-0720">Serine protease</keyword>
<dbReference type="Gene3D" id="2.170.140.10">
    <property type="entry name" value="Chitin binding domain"/>
    <property type="match status" value="3"/>
</dbReference>
<feature type="domain" description="SRCR" evidence="23">
    <location>
        <begin position="864"/>
        <end position="968"/>
    </location>
</feature>
<keyword evidence="26" id="KW-1185">Reference proteome</keyword>
<evidence type="ECO:0000313" key="26">
    <source>
        <dbReference type="Proteomes" id="UP000504615"/>
    </source>
</evidence>
<accession>A0A6I9VSR4</accession>
<dbReference type="InterPro" id="IPR001304">
    <property type="entry name" value="C-type_lectin-like"/>
</dbReference>
<dbReference type="SUPFAM" id="SSF56487">
    <property type="entry name" value="SRCR-like"/>
    <property type="match status" value="3"/>
</dbReference>
<keyword evidence="1 14" id="KW-0420">Kringle</keyword>
<keyword evidence="11" id="KW-0325">Glycoprotein</keyword>
<dbReference type="GO" id="GO:0005576">
    <property type="term" value="C:extracellular region"/>
    <property type="evidence" value="ECO:0007669"/>
    <property type="project" value="InterPro"/>
</dbReference>
<dbReference type="FunFam" id="3.10.250.10:FF:000026">
    <property type="entry name" value="Tequila, isoform D"/>
    <property type="match status" value="1"/>
</dbReference>
<evidence type="ECO:0000256" key="4">
    <source>
        <dbReference type="ARBA" id="ARBA00022729"/>
    </source>
</evidence>
<evidence type="ECO:0000313" key="27">
    <source>
        <dbReference type="RefSeq" id="XP_011630839.1"/>
    </source>
</evidence>
<feature type="signal peptide" evidence="19">
    <location>
        <begin position="1"/>
        <end position="23"/>
    </location>
</feature>
<evidence type="ECO:0000259" key="22">
    <source>
        <dbReference type="PROSITE" id="PS50240"/>
    </source>
</evidence>
<comment type="catalytic activity">
    <reaction evidence="12">
        <text>Selective cleavage of 103-Arg-|-Ser-104 and 124-Ile-|-Ile-125 bonds in Limulus clotting factor B to form activated factor B. Cleavage of -Pro-Arg-|-Xaa- bonds in synthetic substrates.</text>
        <dbReference type="EC" id="3.4.21.84"/>
    </reaction>
</comment>
<feature type="disulfide bond" evidence="15">
    <location>
        <begin position="1368"/>
        <end position="1383"/>
    </location>
</feature>
<feature type="disulfide bond" evidence="16">
    <location>
        <begin position="1613"/>
        <end position="1623"/>
    </location>
</feature>
<dbReference type="CDD" id="cd01099">
    <property type="entry name" value="PAN_AP_HGF"/>
    <property type="match status" value="1"/>
</dbReference>
<evidence type="ECO:0000256" key="1">
    <source>
        <dbReference type="ARBA" id="ARBA00022572"/>
    </source>
</evidence>
<dbReference type="CDD" id="cd00190">
    <property type="entry name" value="Tryp_SPc"/>
    <property type="match status" value="1"/>
</dbReference>
<evidence type="ECO:0000256" key="15">
    <source>
        <dbReference type="PROSITE-ProRule" id="PRU00124"/>
    </source>
</evidence>
<feature type="domain" description="SRCR" evidence="23">
    <location>
        <begin position="1392"/>
        <end position="1495"/>
    </location>
</feature>
<gene>
    <name evidence="27" type="primary">LOC105422952</name>
</gene>
<dbReference type="InterPro" id="IPR023415">
    <property type="entry name" value="LDLR_class-A_CS"/>
</dbReference>
<dbReference type="InterPro" id="IPR036055">
    <property type="entry name" value="LDL_receptor-like_sf"/>
</dbReference>
<keyword evidence="7" id="KW-0353">Hemolymph clotting</keyword>
<feature type="domain" description="Kringle" evidence="21">
    <location>
        <begin position="1136"/>
        <end position="1217"/>
    </location>
</feature>
<dbReference type="InterPro" id="IPR016186">
    <property type="entry name" value="C-type_lectin-like/link_sf"/>
</dbReference>
<dbReference type="PROSITE" id="PS00420">
    <property type="entry name" value="SRCR_1"/>
    <property type="match status" value="1"/>
</dbReference>
<dbReference type="PANTHER" id="PTHR48071:SF16">
    <property type="entry name" value="MACROPHAGE SCAVENGER RECEPTOR TYPES I AND II"/>
    <property type="match status" value="1"/>
</dbReference>
<dbReference type="PROSITE" id="PS50287">
    <property type="entry name" value="SRCR_2"/>
    <property type="match status" value="3"/>
</dbReference>
<comment type="caution">
    <text evidence="16">Lacks conserved residue(s) required for the propagation of feature annotation.</text>
</comment>
<feature type="domain" description="Chitin-binding type-2" evidence="24">
    <location>
        <begin position="390"/>
        <end position="447"/>
    </location>
</feature>
<dbReference type="Proteomes" id="UP000504615">
    <property type="component" value="Unplaced"/>
</dbReference>
<keyword evidence="6 17" id="KW-0378">Hydrolase</keyword>
<feature type="disulfide bond" evidence="16">
    <location>
        <begin position="1569"/>
        <end position="1633"/>
    </location>
</feature>
<dbReference type="Gene3D" id="3.10.100.10">
    <property type="entry name" value="Mannose-Binding Protein A, subunit A"/>
    <property type="match status" value="1"/>
</dbReference>
<dbReference type="InterPro" id="IPR036508">
    <property type="entry name" value="Chitin-bd_dom_sf"/>
</dbReference>
<feature type="domain" description="Peptidase S1" evidence="22">
    <location>
        <begin position="1693"/>
        <end position="1933"/>
    </location>
</feature>
<dbReference type="InterPro" id="IPR036772">
    <property type="entry name" value="SRCR-like_dom_sf"/>
</dbReference>
<feature type="region of interest" description="Disordered" evidence="18">
    <location>
        <begin position="802"/>
        <end position="829"/>
    </location>
</feature>
<evidence type="ECO:0000259" key="23">
    <source>
        <dbReference type="PROSITE" id="PS50287"/>
    </source>
</evidence>
<evidence type="ECO:0000256" key="10">
    <source>
        <dbReference type="ARBA" id="ARBA00023170"/>
    </source>
</evidence>
<dbReference type="PROSITE" id="PS50240">
    <property type="entry name" value="TRYPSIN_DOM"/>
    <property type="match status" value="1"/>
</dbReference>
<dbReference type="SMART" id="SM00202">
    <property type="entry name" value="SR"/>
    <property type="match status" value="3"/>
</dbReference>
<feature type="region of interest" description="Disordered" evidence="18">
    <location>
        <begin position="528"/>
        <end position="566"/>
    </location>
</feature>
<dbReference type="InterPro" id="IPR001254">
    <property type="entry name" value="Trypsin_dom"/>
</dbReference>
<dbReference type="InterPro" id="IPR016187">
    <property type="entry name" value="CTDL_fold"/>
</dbReference>
<dbReference type="PRINTS" id="PR00258">
    <property type="entry name" value="SPERACTRCPTR"/>
</dbReference>
<feature type="compositionally biased region" description="Polar residues" evidence="18">
    <location>
        <begin position="550"/>
        <end position="566"/>
    </location>
</feature>
<dbReference type="SUPFAM" id="SSF57625">
    <property type="entry name" value="Invertebrate chitin-binding proteins"/>
    <property type="match status" value="3"/>
</dbReference>
<dbReference type="PROSITE" id="PS01209">
    <property type="entry name" value="LDLRA_1"/>
    <property type="match status" value="3"/>
</dbReference>
<feature type="disulfide bond" evidence="15">
    <location>
        <begin position="1238"/>
        <end position="1256"/>
    </location>
</feature>
<evidence type="ECO:0000259" key="24">
    <source>
        <dbReference type="PROSITE" id="PS50940"/>
    </source>
</evidence>
<keyword evidence="2" id="KW-0768">Sushi</keyword>
<dbReference type="InterPro" id="IPR002172">
    <property type="entry name" value="LDrepeatLR_classA_rpt"/>
</dbReference>
<dbReference type="GO" id="GO:0006508">
    <property type="term" value="P:proteolysis"/>
    <property type="evidence" value="ECO:0007669"/>
    <property type="project" value="UniProtKB-KW"/>
</dbReference>
<keyword evidence="3 17" id="KW-0645">Protease</keyword>
<dbReference type="InterPro" id="IPR033116">
    <property type="entry name" value="TRYPSIN_SER"/>
</dbReference>
<dbReference type="InterPro" id="IPR043504">
    <property type="entry name" value="Peptidase_S1_PA_chymotrypsin"/>
</dbReference>